<dbReference type="PANTHER" id="PTHR30015:SF7">
    <property type="entry name" value="TYPE IV METHYL-DIRECTED RESTRICTION ENZYME ECOKMRR"/>
    <property type="match status" value="1"/>
</dbReference>
<gene>
    <name evidence="2" type="ORF">EDC24_1814</name>
</gene>
<feature type="domain" description="Restriction endonuclease type IV Mrr" evidence="1">
    <location>
        <begin position="76"/>
        <end position="181"/>
    </location>
</feature>
<keyword evidence="3" id="KW-1185">Reference proteome</keyword>
<dbReference type="InterPro" id="IPR052906">
    <property type="entry name" value="Type_IV_Methyl-Rstrct_Enzyme"/>
</dbReference>
<dbReference type="GO" id="GO:0015666">
    <property type="term" value="F:restriction endodeoxyribonuclease activity"/>
    <property type="evidence" value="ECO:0007669"/>
    <property type="project" value="TreeGrafter"/>
</dbReference>
<dbReference type="Proteomes" id="UP000276443">
    <property type="component" value="Unassembled WGS sequence"/>
</dbReference>
<dbReference type="GO" id="GO:0003677">
    <property type="term" value="F:DNA binding"/>
    <property type="evidence" value="ECO:0007669"/>
    <property type="project" value="InterPro"/>
</dbReference>
<dbReference type="Gene3D" id="3.40.1350.10">
    <property type="match status" value="1"/>
</dbReference>
<evidence type="ECO:0000313" key="3">
    <source>
        <dbReference type="Proteomes" id="UP000276443"/>
    </source>
</evidence>
<dbReference type="InterPro" id="IPR011335">
    <property type="entry name" value="Restrct_endonuc-II-like"/>
</dbReference>
<dbReference type="Pfam" id="PF04471">
    <property type="entry name" value="Mrr_cat"/>
    <property type="match status" value="1"/>
</dbReference>
<evidence type="ECO:0000313" key="2">
    <source>
        <dbReference type="EMBL" id="RPF53317.1"/>
    </source>
</evidence>
<dbReference type="EMBL" id="RKRF01000009">
    <property type="protein sequence ID" value="RPF53317.1"/>
    <property type="molecule type" value="Genomic_DNA"/>
</dbReference>
<accession>A0A3N5B7N1</accession>
<dbReference type="InterPro" id="IPR007560">
    <property type="entry name" value="Restrct_endonuc_IV_Mrr"/>
</dbReference>
<dbReference type="SUPFAM" id="SSF52980">
    <property type="entry name" value="Restriction endonuclease-like"/>
    <property type="match status" value="1"/>
</dbReference>
<dbReference type="GO" id="GO:0009307">
    <property type="term" value="P:DNA restriction-modification system"/>
    <property type="evidence" value="ECO:0007669"/>
    <property type="project" value="InterPro"/>
</dbReference>
<organism evidence="2 3">
    <name type="scientific">Aquisalibacillus elongatus</name>
    <dbReference type="NCBI Taxonomy" id="485577"/>
    <lineage>
        <taxon>Bacteria</taxon>
        <taxon>Bacillati</taxon>
        <taxon>Bacillota</taxon>
        <taxon>Bacilli</taxon>
        <taxon>Bacillales</taxon>
        <taxon>Bacillaceae</taxon>
        <taxon>Aquisalibacillus</taxon>
    </lineage>
</organism>
<comment type="caution">
    <text evidence="2">The sequence shown here is derived from an EMBL/GenBank/DDBJ whole genome shotgun (WGS) entry which is preliminary data.</text>
</comment>
<dbReference type="RefSeq" id="WP_124221772.1">
    <property type="nucleotide sequence ID" value="NZ_RKRF01000009.1"/>
</dbReference>
<sequence length="199" mass="23057">METLVILQLVLIGVLMWFLRKEQREKDSFVSRQIDRSEEVKKTLMMGLAYRFDYPRERNDEDDIVFKGGSDLFIKQTPMEFEDFVARILKQHYGGNIYTTPESDEYGIDFEHYLDEELFIGQVNVSRENISAGPVATLHSNMVRNGAKGGYVITTSNFTKSAYEYAKDLDIKLIDGVKLVDYWLETMDAKIYEPDGEYA</sequence>
<dbReference type="OrthoDB" id="9803736at2"/>
<name>A0A3N5B7N1_9BACI</name>
<protein>
    <submittedName>
        <fullName evidence="2">Restriction system protein</fullName>
    </submittedName>
</protein>
<dbReference type="PANTHER" id="PTHR30015">
    <property type="entry name" value="MRR RESTRICTION SYSTEM PROTEIN"/>
    <property type="match status" value="1"/>
</dbReference>
<reference evidence="2 3" key="1">
    <citation type="submission" date="2018-11" db="EMBL/GenBank/DDBJ databases">
        <title>Genomic Encyclopedia of Type Strains, Phase IV (KMG-IV): sequencing the most valuable type-strain genomes for metagenomic binning, comparative biology and taxonomic classification.</title>
        <authorList>
            <person name="Goeker M."/>
        </authorList>
    </citation>
    <scope>NUCLEOTIDE SEQUENCE [LARGE SCALE GENOMIC DNA]</scope>
    <source>
        <strain evidence="2 3">DSM 18090</strain>
    </source>
</reference>
<dbReference type="InterPro" id="IPR011856">
    <property type="entry name" value="tRNA_endonuc-like_dom_sf"/>
</dbReference>
<dbReference type="AlphaFoldDB" id="A0A3N5B7N1"/>
<evidence type="ECO:0000259" key="1">
    <source>
        <dbReference type="Pfam" id="PF04471"/>
    </source>
</evidence>
<proteinExistence type="predicted"/>